<comment type="catalytic activity">
    <reaction evidence="12">
        <text>an N(1)-methyl-2'-deoxyadenosine in single-stranded DNA + 2-oxoglutarate + O2 = a 2'-deoxyadenosine in single-stranded DNA + formaldehyde + succinate + CO2 + H(+)</text>
        <dbReference type="Rhea" id="RHEA:70447"/>
        <dbReference type="Rhea" id="RHEA-COMP:17895"/>
        <dbReference type="Rhea" id="RHEA-COMP:17896"/>
        <dbReference type="ChEBI" id="CHEBI:15378"/>
        <dbReference type="ChEBI" id="CHEBI:15379"/>
        <dbReference type="ChEBI" id="CHEBI:16526"/>
        <dbReference type="ChEBI" id="CHEBI:16810"/>
        <dbReference type="ChEBI" id="CHEBI:16842"/>
        <dbReference type="ChEBI" id="CHEBI:30031"/>
        <dbReference type="ChEBI" id="CHEBI:90615"/>
        <dbReference type="ChEBI" id="CHEBI:139096"/>
    </reaction>
    <physiologicalReaction direction="left-to-right" evidence="12">
        <dbReference type="Rhea" id="RHEA:70448"/>
    </physiologicalReaction>
</comment>
<evidence type="ECO:0000256" key="11">
    <source>
        <dbReference type="ARBA" id="ARBA00023242"/>
    </source>
</evidence>
<keyword evidence="4" id="KW-0479">Metal-binding</keyword>
<evidence type="ECO:0000256" key="25">
    <source>
        <dbReference type="ARBA" id="ARBA00077989"/>
    </source>
</evidence>
<keyword evidence="32" id="KW-0808">Transferase</keyword>
<keyword evidence="9" id="KW-0408">Iron</keyword>
<feature type="binding site" evidence="27">
    <location>
        <position position="357"/>
    </location>
    <ligand>
        <name>2-oxoglutarate</name>
        <dbReference type="ChEBI" id="CHEBI:16810"/>
    </ligand>
</feature>
<feature type="compositionally biased region" description="Polar residues" evidence="29">
    <location>
        <begin position="117"/>
        <end position="128"/>
    </location>
</feature>
<proteinExistence type="predicted"/>
<dbReference type="OrthoDB" id="6434239at2759"/>
<dbReference type="AlphaFoldDB" id="A0A4Y2H647"/>
<protein>
    <recommendedName>
        <fullName evidence="24">DNA oxidative demethylase ALKBH2</fullName>
        <ecNumber evidence="23">1.14.11.33</ecNumber>
    </recommendedName>
    <alternativeName>
        <fullName evidence="25">Alkylated DNA repair protein alkB homolog 2</fullName>
    </alternativeName>
    <alternativeName>
        <fullName evidence="26">Alpha-ketoglutarate-dependent dioxygenase alkB homolog 2</fullName>
    </alternativeName>
</protein>
<comment type="catalytic activity">
    <reaction evidence="21">
        <text>a methylated nucleobase within DNA + 2-oxoglutarate + O2 = a nucleobase within DNA + formaldehyde + succinate + CO2</text>
        <dbReference type="Rhea" id="RHEA:30299"/>
        <dbReference type="Rhea" id="RHEA-COMP:12192"/>
        <dbReference type="Rhea" id="RHEA-COMP:12193"/>
        <dbReference type="ChEBI" id="CHEBI:15379"/>
        <dbReference type="ChEBI" id="CHEBI:16526"/>
        <dbReference type="ChEBI" id="CHEBI:16810"/>
        <dbReference type="ChEBI" id="CHEBI:16842"/>
        <dbReference type="ChEBI" id="CHEBI:30031"/>
        <dbReference type="ChEBI" id="CHEBI:32875"/>
        <dbReference type="ChEBI" id="CHEBI:64428"/>
        <dbReference type="EC" id="1.14.11.33"/>
    </reaction>
    <physiologicalReaction direction="left-to-right" evidence="21">
        <dbReference type="Rhea" id="RHEA:30300"/>
    </physiologicalReaction>
</comment>
<keyword evidence="10" id="KW-0234">DNA repair</keyword>
<dbReference type="Gene3D" id="2.60.120.590">
    <property type="entry name" value="Alpha-ketoglutarate-dependent dioxygenase AlkB-like"/>
    <property type="match status" value="1"/>
</dbReference>
<feature type="binding site" evidence="27">
    <location>
        <position position="279"/>
    </location>
    <ligand>
        <name>2-oxoglutarate</name>
        <dbReference type="ChEBI" id="CHEBI:16810"/>
    </ligand>
</feature>
<dbReference type="PROSITE" id="PS50157">
    <property type="entry name" value="ZINC_FINGER_C2H2_2"/>
    <property type="match status" value="1"/>
</dbReference>
<dbReference type="GO" id="GO:0051747">
    <property type="term" value="F:cytosine C-5 DNA demethylase activity"/>
    <property type="evidence" value="ECO:0007669"/>
    <property type="project" value="UniProtKB-ARBA"/>
</dbReference>
<keyword evidence="33" id="KW-1185">Reference proteome</keyword>
<feature type="region of interest" description="Disordered" evidence="29">
    <location>
        <begin position="75"/>
        <end position="155"/>
    </location>
</feature>
<dbReference type="Pfam" id="PF13532">
    <property type="entry name" value="2OG-FeII_Oxy_2"/>
    <property type="match status" value="1"/>
</dbReference>
<dbReference type="Gene3D" id="3.30.160.60">
    <property type="entry name" value="Classic Zinc Finger"/>
    <property type="match status" value="1"/>
</dbReference>
<feature type="binding site" evidence="27">
    <location>
        <begin position="239"/>
        <end position="241"/>
    </location>
    <ligand>
        <name>substrate</name>
    </ligand>
</feature>
<evidence type="ECO:0000256" key="21">
    <source>
        <dbReference type="ARBA" id="ARBA00053025"/>
    </source>
</evidence>
<feature type="binding site" evidence="27">
    <location>
        <position position="345"/>
    </location>
    <ligand>
        <name>2-oxoglutarate</name>
        <dbReference type="ChEBI" id="CHEBI:16810"/>
    </ligand>
</feature>
<evidence type="ECO:0000256" key="28">
    <source>
        <dbReference type="PROSITE-ProRule" id="PRU00042"/>
    </source>
</evidence>
<evidence type="ECO:0000313" key="32">
    <source>
        <dbReference type="EMBL" id="GBM60475.1"/>
    </source>
</evidence>
<comment type="catalytic activity">
    <reaction evidence="14">
        <text>a 1,N(6)-etheno-2'-deoxyadenosine in single-stranded DNA + 2-oxoglutarate + O2 + H2O = a 2'-deoxyadenosine in single-stranded DNA + glyoxal + succinate + CO2</text>
        <dbReference type="Rhea" id="RHEA:70459"/>
        <dbReference type="Rhea" id="RHEA-COMP:17896"/>
        <dbReference type="Rhea" id="RHEA-COMP:17904"/>
        <dbReference type="ChEBI" id="CHEBI:15377"/>
        <dbReference type="ChEBI" id="CHEBI:15379"/>
        <dbReference type="ChEBI" id="CHEBI:16526"/>
        <dbReference type="ChEBI" id="CHEBI:16810"/>
        <dbReference type="ChEBI" id="CHEBI:30031"/>
        <dbReference type="ChEBI" id="CHEBI:34779"/>
        <dbReference type="ChEBI" id="CHEBI:90615"/>
        <dbReference type="ChEBI" id="CHEBI:189583"/>
    </reaction>
    <physiologicalReaction direction="left-to-right" evidence="14">
        <dbReference type="Rhea" id="RHEA:70460"/>
    </physiologicalReaction>
</comment>
<evidence type="ECO:0000256" key="12">
    <source>
        <dbReference type="ARBA" id="ARBA00051010"/>
    </source>
</evidence>
<feature type="binding site" evidence="27">
    <location>
        <position position="363"/>
    </location>
    <ligand>
        <name>2-oxoglutarate</name>
        <dbReference type="ChEBI" id="CHEBI:16810"/>
    </ligand>
</feature>
<dbReference type="GO" id="GO:0008198">
    <property type="term" value="F:ferrous iron binding"/>
    <property type="evidence" value="ECO:0007669"/>
    <property type="project" value="TreeGrafter"/>
</dbReference>
<accession>A0A4Y2H647</accession>
<comment type="caution">
    <text evidence="32">The sequence shown here is derived from an EMBL/GenBank/DDBJ whole genome shotgun (WGS) entry which is preliminary data.</text>
</comment>
<dbReference type="GO" id="GO:0032259">
    <property type="term" value="P:methylation"/>
    <property type="evidence" value="ECO:0007669"/>
    <property type="project" value="UniProtKB-KW"/>
</dbReference>
<dbReference type="PANTHER" id="PTHR31573:SF1">
    <property type="entry name" value="DNA OXIDATIVE DEMETHYLASE ALKBH2"/>
    <property type="match status" value="1"/>
</dbReference>
<comment type="catalytic activity">
    <reaction evidence="20">
        <text>an N(1)-methyl-2'-deoxyadenosine in double-stranded DNA + 2-oxoglutarate + O2 = a 2'-deoxyadenosine in double-stranded DNA + formaldehyde + succinate + CO2 + H(+)</text>
        <dbReference type="Rhea" id="RHEA:70443"/>
        <dbReference type="Rhea" id="RHEA-COMP:14236"/>
        <dbReference type="Rhea" id="RHEA-COMP:17897"/>
        <dbReference type="ChEBI" id="CHEBI:15378"/>
        <dbReference type="ChEBI" id="CHEBI:15379"/>
        <dbReference type="ChEBI" id="CHEBI:16526"/>
        <dbReference type="ChEBI" id="CHEBI:16810"/>
        <dbReference type="ChEBI" id="CHEBI:16842"/>
        <dbReference type="ChEBI" id="CHEBI:30031"/>
        <dbReference type="ChEBI" id="CHEBI:90615"/>
        <dbReference type="ChEBI" id="CHEBI:139096"/>
    </reaction>
    <physiologicalReaction direction="left-to-right" evidence="20">
        <dbReference type="Rhea" id="RHEA:70444"/>
    </physiologicalReaction>
</comment>
<comment type="subcellular location">
    <subcellularLocation>
        <location evidence="2">Nucleus</location>
        <location evidence="2">Nucleolus</location>
    </subcellularLocation>
    <subcellularLocation>
        <location evidence="3">Nucleus</location>
        <location evidence="3">Nucleoplasm</location>
    </subcellularLocation>
</comment>
<evidence type="ECO:0000256" key="22">
    <source>
        <dbReference type="ARBA" id="ARBA00062909"/>
    </source>
</evidence>
<dbReference type="EMBL" id="BGPR01001726">
    <property type="protein sequence ID" value="GBM60475.1"/>
    <property type="molecule type" value="Genomic_DNA"/>
</dbReference>
<keyword evidence="11" id="KW-0539">Nucleus</keyword>
<comment type="cofactor">
    <cofactor evidence="1">
        <name>Fe(2+)</name>
        <dbReference type="ChEBI" id="CHEBI:29033"/>
    </cofactor>
</comment>
<dbReference type="PROSITE" id="PS00028">
    <property type="entry name" value="ZINC_FINGER_C2H2_1"/>
    <property type="match status" value="1"/>
</dbReference>
<comment type="catalytic activity">
    <reaction evidence="18">
        <text>a 3,N(4)-etheno-2'-deoxycytidine in single-stranded DNA + 2-oxoglutarate + O2 + H2O = a 2'-deoxycytidine in single-stranded DNA + glyoxal + succinate + CO2</text>
        <dbReference type="Rhea" id="RHEA:70471"/>
        <dbReference type="Rhea" id="RHEA-COMP:12846"/>
        <dbReference type="Rhea" id="RHEA-COMP:17906"/>
        <dbReference type="ChEBI" id="CHEBI:15377"/>
        <dbReference type="ChEBI" id="CHEBI:15379"/>
        <dbReference type="ChEBI" id="CHEBI:16526"/>
        <dbReference type="ChEBI" id="CHEBI:16810"/>
        <dbReference type="ChEBI" id="CHEBI:30031"/>
        <dbReference type="ChEBI" id="CHEBI:34779"/>
        <dbReference type="ChEBI" id="CHEBI:85452"/>
        <dbReference type="ChEBI" id="CHEBI:189585"/>
    </reaction>
    <physiologicalReaction direction="left-to-right" evidence="18">
        <dbReference type="Rhea" id="RHEA:70472"/>
    </physiologicalReaction>
</comment>
<comment type="catalytic activity">
    <reaction evidence="15">
        <text>an N(3)-methyl-2'-deoxycytidine in double-stranded DNA + 2-oxoglutarate + O2 = a 2'-deoxycytidine in double-stranded DNA + formaldehyde + succinate + CO2 + H(+)</text>
        <dbReference type="Rhea" id="RHEA:70439"/>
        <dbReference type="Rhea" id="RHEA-COMP:14237"/>
        <dbReference type="Rhea" id="RHEA-COMP:17070"/>
        <dbReference type="ChEBI" id="CHEBI:15378"/>
        <dbReference type="ChEBI" id="CHEBI:15379"/>
        <dbReference type="ChEBI" id="CHEBI:16526"/>
        <dbReference type="ChEBI" id="CHEBI:16810"/>
        <dbReference type="ChEBI" id="CHEBI:16842"/>
        <dbReference type="ChEBI" id="CHEBI:30031"/>
        <dbReference type="ChEBI" id="CHEBI:85452"/>
        <dbReference type="ChEBI" id="CHEBI:139075"/>
    </reaction>
    <physiologicalReaction direction="left-to-right" evidence="15">
        <dbReference type="Rhea" id="RHEA:70440"/>
    </physiologicalReaction>
</comment>
<keyword evidence="28" id="KW-0862">Zinc</keyword>
<evidence type="ECO:0000256" key="20">
    <source>
        <dbReference type="ARBA" id="ARBA00052800"/>
    </source>
</evidence>
<evidence type="ECO:0000256" key="7">
    <source>
        <dbReference type="ARBA" id="ARBA00022964"/>
    </source>
</evidence>
<evidence type="ECO:0000256" key="6">
    <source>
        <dbReference type="ARBA" id="ARBA00022842"/>
    </source>
</evidence>
<dbReference type="InterPro" id="IPR036236">
    <property type="entry name" value="Znf_C2H2_sf"/>
</dbReference>
<evidence type="ECO:0000256" key="5">
    <source>
        <dbReference type="ARBA" id="ARBA00022763"/>
    </source>
</evidence>
<evidence type="ECO:0000256" key="2">
    <source>
        <dbReference type="ARBA" id="ARBA00004604"/>
    </source>
</evidence>
<dbReference type="InterPro" id="IPR037151">
    <property type="entry name" value="AlkB-like_sf"/>
</dbReference>
<evidence type="ECO:0000256" key="16">
    <source>
        <dbReference type="ARBA" id="ARBA00051434"/>
    </source>
</evidence>
<dbReference type="SUPFAM" id="SSF51197">
    <property type="entry name" value="Clavaminate synthase-like"/>
    <property type="match status" value="1"/>
</dbReference>
<feature type="compositionally biased region" description="Basic residues" evidence="29">
    <location>
        <begin position="78"/>
        <end position="88"/>
    </location>
</feature>
<dbReference type="GO" id="GO:0035516">
    <property type="term" value="F:broad specificity oxidative DNA demethylase activity"/>
    <property type="evidence" value="ECO:0007669"/>
    <property type="project" value="UniProtKB-EC"/>
</dbReference>
<keyword evidence="32" id="KW-0489">Methyltransferase</keyword>
<evidence type="ECO:0000256" key="26">
    <source>
        <dbReference type="ARBA" id="ARBA00081727"/>
    </source>
</evidence>
<evidence type="ECO:0000256" key="18">
    <source>
        <dbReference type="ARBA" id="ARBA00052597"/>
    </source>
</evidence>
<dbReference type="InterPro" id="IPR032852">
    <property type="entry name" value="ALKBH2"/>
</dbReference>
<feature type="binding site" evidence="27">
    <location>
        <position position="289"/>
    </location>
    <ligand>
        <name>2-oxoglutarate</name>
        <dbReference type="ChEBI" id="CHEBI:16810"/>
    </ligand>
</feature>
<evidence type="ECO:0000259" key="30">
    <source>
        <dbReference type="PROSITE" id="PS50157"/>
    </source>
</evidence>
<evidence type="ECO:0000256" key="8">
    <source>
        <dbReference type="ARBA" id="ARBA00023002"/>
    </source>
</evidence>
<sequence>MKKVHSASFFGSHLKMESTEAALENLSSIITIPGWGFITVDQLDSPFEDDENDTVDPVFPCTLCGETFALPSSLKNHERLRHGNKRQRRDPFQQLGPYSLQSGGGVARKRQRRDPTSNRATSTLQSDTDGSRKQRGDLSPQAGFSNLQSATSDPIRRSENKIFSGGRNFFKDLDFVKKEHNLNIVYQQYFSKEEADQIFDELEREIEYFPSEMATVFIYNKRYSVPRKVSAYVDKSLTYTFSGNTLPTKPLIPILTKILNETNKFLKEGSFNYVLINRYKDGYDKIGSHKDNEKDMDPDSAIVTFSFGAERTMIFKRPNFNSVKIPLKNGSVLVMNPPTNEFWFHEIPREKNIKDVRISLTFRKNLSKKVNVDKNKF</sequence>
<evidence type="ECO:0000256" key="17">
    <source>
        <dbReference type="ARBA" id="ARBA00051755"/>
    </source>
</evidence>
<dbReference type="SUPFAM" id="SSF57667">
    <property type="entry name" value="beta-beta-alpha zinc fingers"/>
    <property type="match status" value="1"/>
</dbReference>
<feature type="domain" description="C2H2-type" evidence="30">
    <location>
        <begin position="59"/>
        <end position="87"/>
    </location>
</feature>
<keyword evidence="28" id="KW-0863">Zinc-finger</keyword>
<feature type="binding site" evidence="27">
    <location>
        <position position="277"/>
    </location>
    <ligand>
        <name>2-oxoglutarate</name>
        <dbReference type="ChEBI" id="CHEBI:16810"/>
    </ligand>
</feature>
<keyword evidence="5" id="KW-0227">DNA damage</keyword>
<feature type="domain" description="Fe2OG dioxygenase" evidence="31">
    <location>
        <begin position="270"/>
        <end position="366"/>
    </location>
</feature>
<evidence type="ECO:0000256" key="1">
    <source>
        <dbReference type="ARBA" id="ARBA00001954"/>
    </source>
</evidence>
<dbReference type="Proteomes" id="UP000499080">
    <property type="component" value="Unassembled WGS sequence"/>
</dbReference>
<comment type="catalytic activity">
    <reaction evidence="13">
        <text>an N(3)-methyl-2'-deoxycytidine in single-stranded DNA + 2-oxoglutarate + O2 = a 2'-deoxycytidine in single-stranded DNA + formaldehyde + succinate + CO2 + H(+)</text>
        <dbReference type="Rhea" id="RHEA:70435"/>
        <dbReference type="Rhea" id="RHEA-COMP:12846"/>
        <dbReference type="Rhea" id="RHEA-COMP:17894"/>
        <dbReference type="ChEBI" id="CHEBI:15378"/>
        <dbReference type="ChEBI" id="CHEBI:15379"/>
        <dbReference type="ChEBI" id="CHEBI:16526"/>
        <dbReference type="ChEBI" id="CHEBI:16810"/>
        <dbReference type="ChEBI" id="CHEBI:16842"/>
        <dbReference type="ChEBI" id="CHEBI:30031"/>
        <dbReference type="ChEBI" id="CHEBI:85452"/>
        <dbReference type="ChEBI" id="CHEBI:139075"/>
    </reaction>
    <physiologicalReaction direction="left-to-right" evidence="13">
        <dbReference type="Rhea" id="RHEA:70436"/>
    </physiologicalReaction>
</comment>
<reference evidence="32 33" key="1">
    <citation type="journal article" date="2019" name="Sci. Rep.">
        <title>Orb-weaving spider Araneus ventricosus genome elucidates the spidroin gene catalogue.</title>
        <authorList>
            <person name="Kono N."/>
            <person name="Nakamura H."/>
            <person name="Ohtoshi R."/>
            <person name="Moran D.A.P."/>
            <person name="Shinohara A."/>
            <person name="Yoshida Y."/>
            <person name="Fujiwara M."/>
            <person name="Mori M."/>
            <person name="Tomita M."/>
            <person name="Arakawa K."/>
        </authorList>
    </citation>
    <scope>NUCLEOTIDE SEQUENCE [LARGE SCALE GENOMIC DNA]</scope>
</reference>
<evidence type="ECO:0000256" key="15">
    <source>
        <dbReference type="ARBA" id="ARBA00051376"/>
    </source>
</evidence>
<dbReference type="GO" id="GO:0008270">
    <property type="term" value="F:zinc ion binding"/>
    <property type="evidence" value="ECO:0007669"/>
    <property type="project" value="UniProtKB-KW"/>
</dbReference>
<comment type="subunit">
    <text evidence="22">Interacts with PCNA homotrimer; this interaction is enhanced during the S-phase of the cell cycle. Interacts with nucleolar proteins NCL, UBTF and NPM1. Interacts with XRCC5-XRCC6 heterodimer.</text>
</comment>
<evidence type="ECO:0000256" key="10">
    <source>
        <dbReference type="ARBA" id="ARBA00023204"/>
    </source>
</evidence>
<keyword evidence="8" id="KW-0560">Oxidoreductase</keyword>
<dbReference type="PANTHER" id="PTHR31573">
    <property type="entry name" value="ALPHA-KETOGLUTARATE-DEPENDENT DIOXYGENASE ALKB HOMOLOG 2"/>
    <property type="match status" value="1"/>
</dbReference>
<feature type="binding site" evidence="27">
    <location>
        <position position="361"/>
    </location>
    <ligand>
        <name>2-oxoglutarate</name>
        <dbReference type="ChEBI" id="CHEBI:16810"/>
    </ligand>
</feature>
<evidence type="ECO:0000313" key="33">
    <source>
        <dbReference type="Proteomes" id="UP000499080"/>
    </source>
</evidence>
<evidence type="ECO:0000256" key="29">
    <source>
        <dbReference type="SAM" id="MobiDB-lite"/>
    </source>
</evidence>
<comment type="catalytic activity">
    <reaction evidence="19">
        <text>a 1,N(6)-etheno-2'-deoxyadenosine in double-stranded DNA + 2-oxoglutarate + O2 + H2O = a 2'-deoxyadenosine in double-stranded DNA + glyoxal + succinate + CO2</text>
        <dbReference type="Rhea" id="RHEA:70463"/>
        <dbReference type="Rhea" id="RHEA-COMP:17897"/>
        <dbReference type="Rhea" id="RHEA-COMP:17903"/>
        <dbReference type="ChEBI" id="CHEBI:15377"/>
        <dbReference type="ChEBI" id="CHEBI:15379"/>
        <dbReference type="ChEBI" id="CHEBI:16526"/>
        <dbReference type="ChEBI" id="CHEBI:16810"/>
        <dbReference type="ChEBI" id="CHEBI:30031"/>
        <dbReference type="ChEBI" id="CHEBI:34779"/>
        <dbReference type="ChEBI" id="CHEBI:90615"/>
        <dbReference type="ChEBI" id="CHEBI:189583"/>
    </reaction>
    <physiologicalReaction direction="left-to-right" evidence="19">
        <dbReference type="Rhea" id="RHEA:70464"/>
    </physiologicalReaction>
</comment>
<dbReference type="SMART" id="SM00355">
    <property type="entry name" value="ZnF_C2H2"/>
    <property type="match status" value="1"/>
</dbReference>
<comment type="catalytic activity">
    <reaction evidence="16">
        <text>a 3,N(4)-etheno-2'-deoxycytidine in double-stranded DNA + 2-oxoglutarate + O2 + H2O = a 2'-deoxycytidine in double-stranded DNA + glyoxal + succinate + CO2</text>
        <dbReference type="Rhea" id="RHEA:70467"/>
        <dbReference type="Rhea" id="RHEA-COMP:17070"/>
        <dbReference type="Rhea" id="RHEA-COMP:17905"/>
        <dbReference type="ChEBI" id="CHEBI:15377"/>
        <dbReference type="ChEBI" id="CHEBI:15379"/>
        <dbReference type="ChEBI" id="CHEBI:16526"/>
        <dbReference type="ChEBI" id="CHEBI:16810"/>
        <dbReference type="ChEBI" id="CHEBI:30031"/>
        <dbReference type="ChEBI" id="CHEBI:34779"/>
        <dbReference type="ChEBI" id="CHEBI:85452"/>
        <dbReference type="ChEBI" id="CHEBI:189585"/>
    </reaction>
    <physiologicalReaction direction="left-to-right" evidence="16">
        <dbReference type="Rhea" id="RHEA:70468"/>
    </physiologicalReaction>
</comment>
<comment type="catalytic activity">
    <reaction evidence="17">
        <text>a 1,N(2)-etheno-2'-deoxyguanosine in double-stranded DNA + 2-oxoglutarate + O2 + H2O = a 2'-deoxyguanosine in double-stranded DNA + glyoxal + succinate + CO2</text>
        <dbReference type="Rhea" id="RHEA:70487"/>
        <dbReference type="Rhea" id="RHEA-COMP:17910"/>
        <dbReference type="Rhea" id="RHEA-COMP:17912"/>
        <dbReference type="ChEBI" id="CHEBI:15377"/>
        <dbReference type="ChEBI" id="CHEBI:15379"/>
        <dbReference type="ChEBI" id="CHEBI:16526"/>
        <dbReference type="ChEBI" id="CHEBI:16810"/>
        <dbReference type="ChEBI" id="CHEBI:30031"/>
        <dbReference type="ChEBI" id="CHEBI:34779"/>
        <dbReference type="ChEBI" id="CHEBI:85445"/>
        <dbReference type="ChEBI" id="CHEBI:189586"/>
    </reaction>
    <physiologicalReaction direction="left-to-right" evidence="17">
        <dbReference type="Rhea" id="RHEA:70488"/>
    </physiologicalReaction>
</comment>
<dbReference type="InterPro" id="IPR027450">
    <property type="entry name" value="AlkB-like"/>
</dbReference>
<evidence type="ECO:0000259" key="31">
    <source>
        <dbReference type="PROSITE" id="PS51471"/>
    </source>
</evidence>
<gene>
    <name evidence="32" type="primary">ALKBH2_73</name>
    <name evidence="32" type="ORF">AVEN_212030_1</name>
</gene>
<dbReference type="GO" id="GO:0008168">
    <property type="term" value="F:methyltransferase activity"/>
    <property type="evidence" value="ECO:0007669"/>
    <property type="project" value="UniProtKB-KW"/>
</dbReference>
<keyword evidence="6" id="KW-0460">Magnesium</keyword>
<feature type="compositionally biased region" description="Polar residues" evidence="29">
    <location>
        <begin position="142"/>
        <end position="152"/>
    </location>
</feature>
<evidence type="ECO:0000256" key="4">
    <source>
        <dbReference type="ARBA" id="ARBA00022723"/>
    </source>
</evidence>
<evidence type="ECO:0000256" key="14">
    <source>
        <dbReference type="ARBA" id="ARBA00051189"/>
    </source>
</evidence>
<organism evidence="32 33">
    <name type="scientific">Araneus ventricosus</name>
    <name type="common">Orbweaver spider</name>
    <name type="synonym">Epeira ventricosa</name>
    <dbReference type="NCBI Taxonomy" id="182803"/>
    <lineage>
        <taxon>Eukaryota</taxon>
        <taxon>Metazoa</taxon>
        <taxon>Ecdysozoa</taxon>
        <taxon>Arthropoda</taxon>
        <taxon>Chelicerata</taxon>
        <taxon>Arachnida</taxon>
        <taxon>Araneae</taxon>
        <taxon>Araneomorphae</taxon>
        <taxon>Entelegynae</taxon>
        <taxon>Araneoidea</taxon>
        <taxon>Araneidae</taxon>
        <taxon>Araneus</taxon>
    </lineage>
</organism>
<evidence type="ECO:0000256" key="9">
    <source>
        <dbReference type="ARBA" id="ARBA00023004"/>
    </source>
</evidence>
<dbReference type="InterPro" id="IPR013087">
    <property type="entry name" value="Znf_C2H2_type"/>
</dbReference>
<evidence type="ECO:0000256" key="13">
    <source>
        <dbReference type="ARBA" id="ARBA00051165"/>
    </source>
</evidence>
<dbReference type="EC" id="1.14.11.33" evidence="23"/>
<evidence type="ECO:0000256" key="24">
    <source>
        <dbReference type="ARBA" id="ARBA00072134"/>
    </source>
</evidence>
<evidence type="ECO:0000256" key="3">
    <source>
        <dbReference type="ARBA" id="ARBA00004642"/>
    </source>
</evidence>
<keyword evidence="7" id="KW-0223">Dioxygenase</keyword>
<name>A0A4Y2H647_ARAVE</name>
<evidence type="ECO:0000256" key="19">
    <source>
        <dbReference type="ARBA" id="ARBA00052627"/>
    </source>
</evidence>
<evidence type="ECO:0000256" key="23">
    <source>
        <dbReference type="ARBA" id="ARBA00066725"/>
    </source>
</evidence>
<dbReference type="GO" id="GO:0005654">
    <property type="term" value="C:nucleoplasm"/>
    <property type="evidence" value="ECO:0007669"/>
    <property type="project" value="UniProtKB-SubCell"/>
</dbReference>
<dbReference type="FunFam" id="2.60.120.590:FF:000004">
    <property type="entry name" value="DNA oxidative demethylase ALKBH2"/>
    <property type="match status" value="1"/>
</dbReference>
<evidence type="ECO:0000256" key="27">
    <source>
        <dbReference type="PIRSR" id="PIRSR632852-1"/>
    </source>
</evidence>
<dbReference type="GO" id="GO:0005730">
    <property type="term" value="C:nucleolus"/>
    <property type="evidence" value="ECO:0007669"/>
    <property type="project" value="UniProtKB-SubCell"/>
</dbReference>
<dbReference type="PROSITE" id="PS51471">
    <property type="entry name" value="FE2OG_OXY"/>
    <property type="match status" value="1"/>
</dbReference>
<dbReference type="GO" id="GO:0006307">
    <property type="term" value="P:DNA alkylation repair"/>
    <property type="evidence" value="ECO:0007669"/>
    <property type="project" value="TreeGrafter"/>
</dbReference>
<dbReference type="InterPro" id="IPR005123">
    <property type="entry name" value="Oxoglu/Fe-dep_dioxygenase_dom"/>
</dbReference>